<protein>
    <submittedName>
        <fullName evidence="2">Helix-turn-helix domain-containing protein</fullName>
    </submittedName>
</protein>
<organism evidence="2 3">
    <name type="scientific">Planosporangium thailandense</name>
    <dbReference type="NCBI Taxonomy" id="765197"/>
    <lineage>
        <taxon>Bacteria</taxon>
        <taxon>Bacillati</taxon>
        <taxon>Actinomycetota</taxon>
        <taxon>Actinomycetes</taxon>
        <taxon>Micromonosporales</taxon>
        <taxon>Micromonosporaceae</taxon>
        <taxon>Planosporangium</taxon>
    </lineage>
</organism>
<keyword evidence="3" id="KW-1185">Reference proteome</keyword>
<evidence type="ECO:0000259" key="1">
    <source>
        <dbReference type="Pfam" id="PF19054"/>
    </source>
</evidence>
<feature type="domain" description="DUF5753" evidence="1">
    <location>
        <begin position="100"/>
        <end position="271"/>
    </location>
</feature>
<dbReference type="Pfam" id="PF19054">
    <property type="entry name" value="DUF5753"/>
    <property type="match status" value="1"/>
</dbReference>
<dbReference type="InterPro" id="IPR010982">
    <property type="entry name" value="Lambda_DNA-bd_dom_sf"/>
</dbReference>
<evidence type="ECO:0000313" key="2">
    <source>
        <dbReference type="EMBL" id="NJC69747.1"/>
    </source>
</evidence>
<dbReference type="Gene3D" id="1.10.260.40">
    <property type="entry name" value="lambda repressor-like DNA-binding domains"/>
    <property type="match status" value="1"/>
</dbReference>
<reference evidence="2 3" key="1">
    <citation type="submission" date="2020-03" db="EMBL/GenBank/DDBJ databases">
        <title>WGS of the type strain of Planosporangium spp.</title>
        <authorList>
            <person name="Thawai C."/>
        </authorList>
    </citation>
    <scope>NUCLEOTIDE SEQUENCE [LARGE SCALE GENOMIC DNA]</scope>
    <source>
        <strain evidence="2 3">TBRC 5610</strain>
    </source>
</reference>
<comment type="caution">
    <text evidence="2">The sequence shown here is derived from an EMBL/GenBank/DDBJ whole genome shotgun (WGS) entry which is preliminary data.</text>
</comment>
<accession>A0ABX0XWS8</accession>
<name>A0ABX0XWS8_9ACTN</name>
<dbReference type="EMBL" id="JAATVY010000004">
    <property type="protein sequence ID" value="NJC69747.1"/>
    <property type="molecule type" value="Genomic_DNA"/>
</dbReference>
<dbReference type="InterPro" id="IPR043917">
    <property type="entry name" value="DUF5753"/>
</dbReference>
<sequence>MPISGSTLVRRQLGRRLRRLREAAGKSERDVETAKLLSRTKLWRIESGKTAIKVADVRALCWLYGADAPTTDALAGLAVGTTEQGWWEDYREAVPDWFGLYIGLEAAASEIRIYDPELVHGLLQTPAYVRALWEAGAGDRSEQAVQGQINLRMQRQRSIRDRVPPLRVAVVLGAGVLARSVGGAQVMAEQVDRLCELSKLDHIDIRVLTWDAGAHAAMHTGAFTILDFDDPDDPAVVYLETHTGARYLERPEELDQYRRIFDLICVKAVPIEEYVP</sequence>
<gene>
    <name evidence="2" type="ORF">HC031_08435</name>
</gene>
<dbReference type="RefSeq" id="WP_167924643.1">
    <property type="nucleotide sequence ID" value="NZ_JAATVY010000004.1"/>
</dbReference>
<dbReference type="SUPFAM" id="SSF47413">
    <property type="entry name" value="lambda repressor-like DNA-binding domains"/>
    <property type="match status" value="1"/>
</dbReference>
<dbReference type="Proteomes" id="UP000722989">
    <property type="component" value="Unassembled WGS sequence"/>
</dbReference>
<dbReference type="Pfam" id="PF13560">
    <property type="entry name" value="HTH_31"/>
    <property type="match status" value="1"/>
</dbReference>
<proteinExistence type="predicted"/>
<evidence type="ECO:0000313" key="3">
    <source>
        <dbReference type="Proteomes" id="UP000722989"/>
    </source>
</evidence>